<keyword evidence="2" id="KW-1133">Transmembrane helix</keyword>
<dbReference type="PANTHER" id="PTHR40465:SF1">
    <property type="entry name" value="DUF6534 DOMAIN-CONTAINING PROTEIN"/>
    <property type="match status" value="1"/>
</dbReference>
<keyword evidence="2" id="KW-0812">Transmembrane</keyword>
<sequence length="259" mass="29521">MPSSSTLVRLAFVSPDAQFHPSNSDDATFLVTTNWVYSTEPAFSGMISSMVQTFFGWRVKLLTESWILLVIIQFCSAAVFREHYGHSMVEFFTEFHKFKAVVIIWLVCAALADMIITVTLVIFLRRHKTGFKHTDSRIDRIIRCKFLLALASALAKPSSPSDRSDWPYYRHLCGDGSIVVPIIPHWSAPHIQLRPSKAVHQFTPLFPEFPREMEFESHSENAIQLSVSRPEVLIHVESQETVDHTGRRDQSTSADENRV</sequence>
<dbReference type="Proteomes" id="UP000054988">
    <property type="component" value="Unassembled WGS sequence"/>
</dbReference>
<name>A0A0W0FVG8_MONRR</name>
<organism evidence="3 4">
    <name type="scientific">Moniliophthora roreri</name>
    <name type="common">Frosty pod rot fungus</name>
    <name type="synonym">Monilia roreri</name>
    <dbReference type="NCBI Taxonomy" id="221103"/>
    <lineage>
        <taxon>Eukaryota</taxon>
        <taxon>Fungi</taxon>
        <taxon>Dikarya</taxon>
        <taxon>Basidiomycota</taxon>
        <taxon>Agaricomycotina</taxon>
        <taxon>Agaricomycetes</taxon>
        <taxon>Agaricomycetidae</taxon>
        <taxon>Agaricales</taxon>
        <taxon>Marasmiineae</taxon>
        <taxon>Marasmiaceae</taxon>
        <taxon>Moniliophthora</taxon>
    </lineage>
</organism>
<proteinExistence type="predicted"/>
<gene>
    <name evidence="3" type="ORF">WG66_7226</name>
</gene>
<evidence type="ECO:0000256" key="2">
    <source>
        <dbReference type="SAM" id="Phobius"/>
    </source>
</evidence>
<evidence type="ECO:0000313" key="4">
    <source>
        <dbReference type="Proteomes" id="UP000054988"/>
    </source>
</evidence>
<feature type="region of interest" description="Disordered" evidence="1">
    <location>
        <begin position="237"/>
        <end position="259"/>
    </location>
</feature>
<dbReference type="EMBL" id="LATX01001598">
    <property type="protein sequence ID" value="KTB40202.1"/>
    <property type="molecule type" value="Genomic_DNA"/>
</dbReference>
<comment type="caution">
    <text evidence="3">The sequence shown here is derived from an EMBL/GenBank/DDBJ whole genome shotgun (WGS) entry which is preliminary data.</text>
</comment>
<feature type="transmembrane region" description="Helical" evidence="2">
    <location>
        <begin position="61"/>
        <end position="80"/>
    </location>
</feature>
<dbReference type="PANTHER" id="PTHR40465">
    <property type="entry name" value="CHROMOSOME 1, WHOLE GENOME SHOTGUN SEQUENCE"/>
    <property type="match status" value="1"/>
</dbReference>
<feature type="transmembrane region" description="Helical" evidence="2">
    <location>
        <begin position="100"/>
        <end position="124"/>
    </location>
</feature>
<evidence type="ECO:0000313" key="3">
    <source>
        <dbReference type="EMBL" id="KTB40202.1"/>
    </source>
</evidence>
<evidence type="ECO:0000256" key="1">
    <source>
        <dbReference type="SAM" id="MobiDB-lite"/>
    </source>
</evidence>
<keyword evidence="2" id="KW-0472">Membrane</keyword>
<accession>A0A0W0FVG8</accession>
<protein>
    <submittedName>
        <fullName evidence="3">Uncharacterized protein</fullName>
    </submittedName>
</protein>
<reference evidence="3 4" key="1">
    <citation type="submission" date="2015-12" db="EMBL/GenBank/DDBJ databases">
        <title>Draft genome sequence of Moniliophthora roreri, the causal agent of frosty pod rot of cacao.</title>
        <authorList>
            <person name="Aime M.C."/>
            <person name="Diaz-Valderrama J.R."/>
            <person name="Kijpornyongpan T."/>
            <person name="Phillips-Mora W."/>
        </authorList>
    </citation>
    <scope>NUCLEOTIDE SEQUENCE [LARGE SCALE GENOMIC DNA]</scope>
    <source>
        <strain evidence="3 4">MCA 2952</strain>
    </source>
</reference>
<dbReference type="AlphaFoldDB" id="A0A0W0FVG8"/>